<evidence type="ECO:0000256" key="1">
    <source>
        <dbReference type="ARBA" id="ARBA00010062"/>
    </source>
</evidence>
<dbReference type="CDD" id="cd19978">
    <property type="entry name" value="PBP1_ABC_ligand_binding-like"/>
    <property type="match status" value="1"/>
</dbReference>
<dbReference type="PANTHER" id="PTHR47235">
    <property type="entry name" value="BLR6548 PROTEIN"/>
    <property type="match status" value="1"/>
</dbReference>
<feature type="domain" description="Leucine-binding protein" evidence="3">
    <location>
        <begin position="28"/>
        <end position="375"/>
    </location>
</feature>
<dbReference type="SUPFAM" id="SSF53822">
    <property type="entry name" value="Periplasmic binding protein-like I"/>
    <property type="match status" value="1"/>
</dbReference>
<dbReference type="Proteomes" id="UP000322726">
    <property type="component" value="Chromosome"/>
</dbReference>
<accession>A0A5C2H710</accession>
<reference evidence="4 5" key="3">
    <citation type="submission" date="2019-09" db="EMBL/GenBank/DDBJ databases">
        <title>Taxonomic note: a critical rebuttal of the proposed division of the genus Arcobacter into six genera, emended descriptions of Arcobacter anaerophilus and the genus Arcobacter, and an assessment of genus-level boundaries for Epsilonproteobacteria using in silico genomic comparator tools.</title>
        <authorList>
            <person name="On S.L.W."/>
            <person name="Miller W.G."/>
            <person name="Biggs P."/>
            <person name="Cornelius A."/>
            <person name="Vandamme P."/>
        </authorList>
    </citation>
    <scope>NUCLEOTIDE SEQUENCE [LARGE SCALE GENOMIC DNA]</scope>
    <source>
        <strain evidence="4 5">LMG 26638</strain>
    </source>
</reference>
<evidence type="ECO:0000256" key="2">
    <source>
        <dbReference type="ARBA" id="ARBA00022729"/>
    </source>
</evidence>
<name>A0A5C2H710_9BACT</name>
<reference evidence="4 5" key="1">
    <citation type="submission" date="2019-09" db="EMBL/GenBank/DDBJ databases">
        <title>Complete genome sequencing of four Arcobacter species reveals a diverse suite of mobile elements.</title>
        <authorList>
            <person name="Miller W.G."/>
            <person name="Yee E."/>
            <person name="Bono J.L."/>
        </authorList>
    </citation>
    <scope>NUCLEOTIDE SEQUENCE [LARGE SCALE GENOMIC DNA]</scope>
    <source>
        <strain evidence="4 5">LMG 26638</strain>
    </source>
</reference>
<dbReference type="KEGG" id="apai:APAC_0971"/>
<dbReference type="Pfam" id="PF13458">
    <property type="entry name" value="Peripla_BP_6"/>
    <property type="match status" value="1"/>
</dbReference>
<evidence type="ECO:0000259" key="3">
    <source>
        <dbReference type="Pfam" id="PF13458"/>
    </source>
</evidence>
<keyword evidence="5" id="KW-1185">Reference proteome</keyword>
<protein>
    <submittedName>
        <fullName evidence="4">Putative extracellular ligand-binding protein</fullName>
    </submittedName>
</protein>
<dbReference type="Gene3D" id="3.40.50.2300">
    <property type="match status" value="2"/>
</dbReference>
<reference evidence="5" key="2">
    <citation type="submission" date="2019-09" db="EMBL/GenBank/DDBJ databases">
        <title>Complete genome sequencing of four Arcobacter species reveals a diverse suite of mobile elements.</title>
        <authorList>
            <person name="On S.L.W."/>
            <person name="Miller W.G."/>
            <person name="Biggs P."/>
            <person name="Cornelius A."/>
            <person name="Vandamme P."/>
        </authorList>
    </citation>
    <scope>NUCLEOTIDE SEQUENCE [LARGE SCALE GENOMIC DNA]</scope>
    <source>
        <strain evidence="5">LMG 26638</strain>
    </source>
</reference>
<dbReference type="PANTHER" id="PTHR47235:SF1">
    <property type="entry name" value="BLR6548 PROTEIN"/>
    <property type="match status" value="1"/>
</dbReference>
<dbReference type="InterPro" id="IPR028082">
    <property type="entry name" value="Peripla_BP_I"/>
</dbReference>
<organism evidence="4 5">
    <name type="scientific">Malaciobacter pacificus</name>
    <dbReference type="NCBI Taxonomy" id="1080223"/>
    <lineage>
        <taxon>Bacteria</taxon>
        <taxon>Pseudomonadati</taxon>
        <taxon>Campylobacterota</taxon>
        <taxon>Epsilonproteobacteria</taxon>
        <taxon>Campylobacterales</taxon>
        <taxon>Arcobacteraceae</taxon>
        <taxon>Malaciobacter</taxon>
    </lineage>
</organism>
<sequence>MLKRVPIIIFILLIFFYYFKDDVFTSKEIKIGSSLPKTGITKDWGKSVVNGANAYFKFANENKILGDKTIKFITYDDKYEPELTQENIKRLVYKEDIYALFGLVGTPTVKSILPILEDNHIPLFAPFTGASFLRDTRNENIINFRTSYQNEIETIIEYLYKKKNLTKFAVFYQNDDYGEEGYVSIIQSLEKRKLSLSAEGTYKRNTLSISHAFNEIKDAKPEVIMLIGANRANALFIKKAKENDDFKNTFFCTISFGDANATINELKKLNSDTSNLLFSQVVPHYDNTNIEEIKQYQKLMKKYYPNEELGFISLEAFLAAKVLVNSLNRIKGERTRDKLVLTLKTTYKSLFDGIDIQYKNNQLLNKVYLFEYDNKFKEIDYEK</sequence>
<comment type="similarity">
    <text evidence="1">Belongs to the leucine-binding protein family.</text>
</comment>
<proteinExistence type="inferred from homology"/>
<dbReference type="OrthoDB" id="9777352at2"/>
<dbReference type="EMBL" id="CP035928">
    <property type="protein sequence ID" value="QEP34099.1"/>
    <property type="molecule type" value="Genomic_DNA"/>
</dbReference>
<dbReference type="AlphaFoldDB" id="A0A5C2H710"/>
<gene>
    <name evidence="4" type="ORF">APAC_0971</name>
</gene>
<evidence type="ECO:0000313" key="5">
    <source>
        <dbReference type="Proteomes" id="UP000322726"/>
    </source>
</evidence>
<keyword evidence="2" id="KW-0732">Signal</keyword>
<evidence type="ECO:0000313" key="4">
    <source>
        <dbReference type="EMBL" id="QEP34099.1"/>
    </source>
</evidence>
<dbReference type="InterPro" id="IPR028081">
    <property type="entry name" value="Leu-bd"/>
</dbReference>
<dbReference type="RefSeq" id="WP_130233057.1">
    <property type="nucleotide sequence ID" value="NZ_BMEF01000012.1"/>
</dbReference>